<keyword evidence="2" id="KW-1185">Reference proteome</keyword>
<organism evidence="1 2">
    <name type="scientific">Rhodanobacter lycopersici</name>
    <dbReference type="NCBI Taxonomy" id="3162487"/>
    <lineage>
        <taxon>Bacteria</taxon>
        <taxon>Pseudomonadati</taxon>
        <taxon>Pseudomonadota</taxon>
        <taxon>Gammaproteobacteria</taxon>
        <taxon>Lysobacterales</taxon>
        <taxon>Rhodanobacteraceae</taxon>
        <taxon>Rhodanobacter</taxon>
    </lineage>
</organism>
<dbReference type="RefSeq" id="WP_367853044.1">
    <property type="nucleotide sequence ID" value="NZ_JBFOHK010000001.1"/>
</dbReference>
<dbReference type="PANTHER" id="PTHR42830">
    <property type="entry name" value="OSMOTICALLY INDUCIBLE FAMILY PROTEIN"/>
    <property type="match status" value="1"/>
</dbReference>
<sequence length="157" mass="16999">MSHPHRYRVDVEWTGNRGTGTDGYRNYSRNHVIRVPGKPELAGSSDPTFRGDATRHNPEDMLVAALSACHMLSYLHMATVAGVVVVAYDDAAEGTMATEGDGGRFTEVVLRPVVTIRADSDPGKALAAHEDAHHACFIANSVNFPVRCEPRIVVSSN</sequence>
<dbReference type="Pfam" id="PF02566">
    <property type="entry name" value="OsmC"/>
    <property type="match status" value="1"/>
</dbReference>
<dbReference type="Proteomes" id="UP001556220">
    <property type="component" value="Unassembled WGS sequence"/>
</dbReference>
<dbReference type="PANTHER" id="PTHR42830:SF2">
    <property type="entry name" value="OSMC_OHR FAMILY PROTEIN"/>
    <property type="match status" value="1"/>
</dbReference>
<dbReference type="InterPro" id="IPR015946">
    <property type="entry name" value="KH_dom-like_a/b"/>
</dbReference>
<dbReference type="InterPro" id="IPR052707">
    <property type="entry name" value="OsmC_Ohr_Peroxiredoxin"/>
</dbReference>
<comment type="caution">
    <text evidence="1">The sequence shown here is derived from an EMBL/GenBank/DDBJ whole genome shotgun (WGS) entry which is preliminary data.</text>
</comment>
<accession>A0ABV3QAW7</accession>
<gene>
    <name evidence="1" type="ORF">ABQJ54_04380</name>
</gene>
<dbReference type="Gene3D" id="3.30.300.20">
    <property type="match status" value="1"/>
</dbReference>
<dbReference type="InterPro" id="IPR036102">
    <property type="entry name" value="OsmC/Ohrsf"/>
</dbReference>
<dbReference type="InterPro" id="IPR003718">
    <property type="entry name" value="OsmC/Ohr_fam"/>
</dbReference>
<evidence type="ECO:0000313" key="2">
    <source>
        <dbReference type="Proteomes" id="UP001556220"/>
    </source>
</evidence>
<name>A0ABV3QAW7_9GAMM</name>
<evidence type="ECO:0000313" key="1">
    <source>
        <dbReference type="EMBL" id="MEW9570976.1"/>
    </source>
</evidence>
<dbReference type="SUPFAM" id="SSF82784">
    <property type="entry name" value="OsmC-like"/>
    <property type="match status" value="1"/>
</dbReference>
<protein>
    <submittedName>
        <fullName evidence="1">OsmC family protein</fullName>
    </submittedName>
</protein>
<dbReference type="EMBL" id="JBFOHK010000001">
    <property type="protein sequence ID" value="MEW9570976.1"/>
    <property type="molecule type" value="Genomic_DNA"/>
</dbReference>
<proteinExistence type="predicted"/>
<reference evidence="1 2" key="1">
    <citation type="submission" date="2024-06" db="EMBL/GenBank/DDBJ databases">
        <authorList>
            <person name="Woo H."/>
        </authorList>
    </citation>
    <scope>NUCLEOTIDE SEQUENCE [LARGE SCALE GENOMIC DNA]</scope>
    <source>
        <strain evidence="1 2">Si-c</strain>
    </source>
</reference>